<sequence>MKTYIFCLAFLITSVMLGQKRPDLYTYQNIDIELKNGGSLKGVGKINLIGELIYRPEEDAEKRKVEREEVKTFEISNDSSSRSFEYKHIQGPNFIGEPLVLLEKLEAGKIELFRKEMTQQVSMGPGMGSMPRTVIVYYLSKPGENTAEHIKSNTYSRKFRKNATGRFPNCPELVNKIKNKAFDRYSIREIVKFYNTNCP</sequence>
<dbReference type="RefSeq" id="WP_156275614.1">
    <property type="nucleotide sequence ID" value="NZ_BAABGI010000001.1"/>
</dbReference>
<name>A0A7K1LPG9_9FLAO</name>
<evidence type="ECO:0000313" key="2">
    <source>
        <dbReference type="Proteomes" id="UP000460416"/>
    </source>
</evidence>
<comment type="caution">
    <text evidence="1">The sequence shown here is derived from an EMBL/GenBank/DDBJ whole genome shotgun (WGS) entry which is preliminary data.</text>
</comment>
<keyword evidence="2" id="KW-1185">Reference proteome</keyword>
<evidence type="ECO:0000313" key="1">
    <source>
        <dbReference type="EMBL" id="MUP42460.1"/>
    </source>
</evidence>
<protein>
    <submittedName>
        <fullName evidence="1">Uncharacterized protein</fullName>
    </submittedName>
</protein>
<dbReference type="AlphaFoldDB" id="A0A7K1LPG9"/>
<dbReference type="OrthoDB" id="1117699at2"/>
<proteinExistence type="predicted"/>
<accession>A0A7K1LPG9</accession>
<dbReference type="EMBL" id="VJVW01000002">
    <property type="protein sequence ID" value="MUP42460.1"/>
    <property type="molecule type" value="Genomic_DNA"/>
</dbReference>
<reference evidence="1 2" key="1">
    <citation type="submission" date="2019-07" db="EMBL/GenBank/DDBJ databases">
        <title>Gramella aestuarii sp. nov., isolated from a tidal flat, and emended description of Gramella echinicola.</title>
        <authorList>
            <person name="Liu L."/>
        </authorList>
    </citation>
    <scope>NUCLEOTIDE SEQUENCE [LARGE SCALE GENOMIC DNA]</scope>
    <source>
        <strain evidence="1 2">BS12</strain>
    </source>
</reference>
<dbReference type="Proteomes" id="UP000460416">
    <property type="component" value="Unassembled WGS sequence"/>
</dbReference>
<gene>
    <name evidence="1" type="ORF">FLP08_07735</name>
</gene>
<organism evidence="1 2">
    <name type="scientific">Christiangramia aestuarii</name>
    <dbReference type="NCBI Taxonomy" id="1028746"/>
    <lineage>
        <taxon>Bacteria</taxon>
        <taxon>Pseudomonadati</taxon>
        <taxon>Bacteroidota</taxon>
        <taxon>Flavobacteriia</taxon>
        <taxon>Flavobacteriales</taxon>
        <taxon>Flavobacteriaceae</taxon>
        <taxon>Christiangramia</taxon>
    </lineage>
</organism>